<proteinExistence type="inferred from homology"/>
<evidence type="ECO:0000256" key="8">
    <source>
        <dbReference type="ARBA" id="ARBA00022842"/>
    </source>
</evidence>
<evidence type="ECO:0000256" key="3">
    <source>
        <dbReference type="ARBA" id="ARBA00022722"/>
    </source>
</evidence>
<keyword evidence="7 13" id="KW-0378">Hydrolase</keyword>
<dbReference type="EC" id="3.1.21.10" evidence="13 14"/>
<dbReference type="Pfam" id="PF03838">
    <property type="entry name" value="RecU"/>
    <property type="match status" value="1"/>
</dbReference>
<comment type="function">
    <text evidence="13">Endonuclease that resolves Holliday junction intermediates in genetic recombination. Cleaves mobile four-strand junctions by introducing symmetrical nicks in paired strands. Promotes annealing of linear ssDNA with homologous dsDNA. Required for DNA repair, homologous recombination and chromosome segregation.</text>
</comment>
<dbReference type="Gene3D" id="3.40.1350.10">
    <property type="match status" value="1"/>
</dbReference>
<dbReference type="InterPro" id="IPR011335">
    <property type="entry name" value="Restrct_endonuc-II-like"/>
</dbReference>
<dbReference type="NCBIfam" id="NF002584">
    <property type="entry name" value="PRK02234.1-5"/>
    <property type="match status" value="1"/>
</dbReference>
<keyword evidence="6 13" id="KW-0227">DNA damage</keyword>
<feature type="site" description="Transition state stabilizer" evidence="13">
    <location>
        <position position="126"/>
    </location>
</feature>
<dbReference type="RefSeq" id="WP_213536906.1">
    <property type="nucleotide sequence ID" value="NZ_BOVQ01000011.1"/>
</dbReference>
<evidence type="ECO:0000256" key="13">
    <source>
        <dbReference type="HAMAP-Rule" id="MF_00130"/>
    </source>
</evidence>
<gene>
    <name evidence="13 16" type="primary">recU</name>
    <name evidence="16" type="ORF">ACFO26_02455</name>
</gene>
<keyword evidence="4 13" id="KW-0479">Metal-binding</keyword>
<dbReference type="EMBL" id="JBHSGD010000003">
    <property type="protein sequence ID" value="MFC4651765.1"/>
    <property type="molecule type" value="Genomic_DNA"/>
</dbReference>
<evidence type="ECO:0000256" key="6">
    <source>
        <dbReference type="ARBA" id="ARBA00022763"/>
    </source>
</evidence>
<keyword evidence="8 13" id="KW-0460">Magnesium</keyword>
<keyword evidence="5 13" id="KW-0255">Endonuclease</keyword>
<evidence type="ECO:0000256" key="12">
    <source>
        <dbReference type="ARBA" id="ARBA00029523"/>
    </source>
</evidence>
<dbReference type="NCBIfam" id="TIGR00648">
    <property type="entry name" value="recU"/>
    <property type="match status" value="1"/>
</dbReference>
<keyword evidence="10 13" id="KW-0234">DNA repair</keyword>
<dbReference type="InterPro" id="IPR011856">
    <property type="entry name" value="tRNA_endonuc-like_dom_sf"/>
</dbReference>
<sequence length="223" mass="25687">MIKYPKGLARPASGQNKSSPALHFTPVSSKNEQNIFDRTVKKNLSLNTVEFGKRGMNFEAEINATNDYYLAHGLAVIHKKPTPIQIVKVDYPKRSRAKITEAYFRQASTTDYSGVWQGHYIDFEAKETQQKTAFPLKNFHEHQITHMENILKQQGIAFVLLHFATINETYLLPSINLIEFYHQKHGLKSIPMSYIHEHALLINTNQIPRIPYLDIVKKLCEVH</sequence>
<evidence type="ECO:0000256" key="9">
    <source>
        <dbReference type="ARBA" id="ARBA00023172"/>
    </source>
</evidence>
<evidence type="ECO:0000313" key="17">
    <source>
        <dbReference type="Proteomes" id="UP001595987"/>
    </source>
</evidence>
<dbReference type="Proteomes" id="UP001595987">
    <property type="component" value="Unassembled WGS sequence"/>
</dbReference>
<dbReference type="CDD" id="cd22354">
    <property type="entry name" value="RecU-like"/>
    <property type="match status" value="1"/>
</dbReference>
<keyword evidence="17" id="KW-1185">Reference proteome</keyword>
<reference evidence="17" key="1">
    <citation type="journal article" date="2019" name="Int. J. Syst. Evol. Microbiol.">
        <title>The Global Catalogue of Microorganisms (GCM) 10K type strain sequencing project: providing services to taxonomists for standard genome sequencing and annotation.</title>
        <authorList>
            <consortium name="The Broad Institute Genomics Platform"/>
            <consortium name="The Broad Institute Genome Sequencing Center for Infectious Disease"/>
            <person name="Wu L."/>
            <person name="Ma J."/>
        </authorList>
    </citation>
    <scope>NUCLEOTIDE SEQUENCE [LARGE SCALE GENOMIC DNA]</scope>
    <source>
        <strain evidence="17">CCUG 63287</strain>
    </source>
</reference>
<evidence type="ECO:0000256" key="2">
    <source>
        <dbReference type="ARBA" id="ARBA00022490"/>
    </source>
</evidence>
<evidence type="ECO:0000256" key="11">
    <source>
        <dbReference type="ARBA" id="ARBA00023447"/>
    </source>
</evidence>
<evidence type="ECO:0000256" key="5">
    <source>
        <dbReference type="ARBA" id="ARBA00022759"/>
    </source>
</evidence>
<feature type="binding site" evidence="13">
    <location>
        <position position="109"/>
    </location>
    <ligand>
        <name>Mg(2+)</name>
        <dbReference type="ChEBI" id="CHEBI:18420"/>
    </ligand>
</feature>
<comment type="caution">
    <text evidence="16">The sequence shown here is derived from an EMBL/GenBank/DDBJ whole genome shotgun (WGS) entry which is preliminary data.</text>
</comment>
<evidence type="ECO:0000256" key="1">
    <source>
        <dbReference type="ARBA" id="ARBA00004496"/>
    </source>
</evidence>
<dbReference type="SUPFAM" id="SSF52980">
    <property type="entry name" value="Restriction endonuclease-like"/>
    <property type="match status" value="1"/>
</dbReference>
<keyword evidence="2 13" id="KW-0963">Cytoplasm</keyword>
<protein>
    <recommendedName>
        <fullName evidence="12 13">Holliday junction resolvase RecU</fullName>
        <ecNumber evidence="13 14">3.1.21.10</ecNumber>
    </recommendedName>
    <alternativeName>
        <fullName evidence="13">Recombination protein U homolog</fullName>
    </alternativeName>
</protein>
<evidence type="ECO:0000313" key="16">
    <source>
        <dbReference type="EMBL" id="MFC4651765.1"/>
    </source>
</evidence>
<evidence type="ECO:0000256" key="14">
    <source>
        <dbReference type="NCBIfam" id="TIGR00648"/>
    </source>
</evidence>
<feature type="binding site" evidence="13">
    <location>
        <position position="124"/>
    </location>
    <ligand>
        <name>Mg(2+)</name>
        <dbReference type="ChEBI" id="CHEBI:18420"/>
    </ligand>
</feature>
<keyword evidence="9 13" id="KW-0233">DNA recombination</keyword>
<comment type="similarity">
    <text evidence="11 13">Belongs to the RecU family.</text>
</comment>
<feature type="binding site" evidence="13">
    <location>
        <position position="111"/>
    </location>
    <ligand>
        <name>Mg(2+)</name>
        <dbReference type="ChEBI" id="CHEBI:18420"/>
    </ligand>
</feature>
<comment type="cofactor">
    <cofactor evidence="13">
        <name>Mg(2+)</name>
        <dbReference type="ChEBI" id="CHEBI:18420"/>
    </cofactor>
    <text evidence="13">Binds 1 Mg(2+) ion per subunit.</text>
</comment>
<dbReference type="InterPro" id="IPR004612">
    <property type="entry name" value="Resolv_RecU"/>
</dbReference>
<evidence type="ECO:0000256" key="7">
    <source>
        <dbReference type="ARBA" id="ARBA00022801"/>
    </source>
</evidence>
<feature type="region of interest" description="Disordered" evidence="15">
    <location>
        <begin position="1"/>
        <end position="25"/>
    </location>
</feature>
<dbReference type="NCBIfam" id="NF002580">
    <property type="entry name" value="PRK02234.1-1"/>
    <property type="match status" value="1"/>
</dbReference>
<comment type="catalytic activity">
    <reaction evidence="13">
        <text>Endonucleolytic cleavage at a junction such as a reciprocal single-stranded crossover between two homologous DNA duplexes (Holliday junction).</text>
        <dbReference type="EC" id="3.1.21.10"/>
    </reaction>
</comment>
<evidence type="ECO:0000256" key="4">
    <source>
        <dbReference type="ARBA" id="ARBA00022723"/>
    </source>
</evidence>
<keyword evidence="3 13" id="KW-0540">Nuclease</keyword>
<comment type="subcellular location">
    <subcellularLocation>
        <location evidence="1 13">Cytoplasm</location>
    </subcellularLocation>
</comment>
<organism evidence="16 17">
    <name type="scientific">Lactococcus nasutitermitis</name>
    <dbReference type="NCBI Taxonomy" id="1652957"/>
    <lineage>
        <taxon>Bacteria</taxon>
        <taxon>Bacillati</taxon>
        <taxon>Bacillota</taxon>
        <taxon>Bacilli</taxon>
        <taxon>Lactobacillales</taxon>
        <taxon>Streptococcaceae</taxon>
        <taxon>Lactococcus</taxon>
    </lineage>
</organism>
<dbReference type="HAMAP" id="MF_00130">
    <property type="entry name" value="RecU"/>
    <property type="match status" value="1"/>
</dbReference>
<evidence type="ECO:0000256" key="15">
    <source>
        <dbReference type="SAM" id="MobiDB-lite"/>
    </source>
</evidence>
<evidence type="ECO:0000256" key="10">
    <source>
        <dbReference type="ARBA" id="ARBA00023204"/>
    </source>
</evidence>
<name>A0ABV9JAP8_9LACT</name>
<accession>A0ABV9JAP8</accession>
<feature type="binding site" evidence="13">
    <location>
        <position position="143"/>
    </location>
    <ligand>
        <name>Mg(2+)</name>
        <dbReference type="ChEBI" id="CHEBI:18420"/>
    </ligand>
</feature>